<dbReference type="InterPro" id="IPR025427">
    <property type="entry name" value="DUF4160"/>
</dbReference>
<proteinExistence type="predicted"/>
<dbReference type="EMBL" id="WUML01000019">
    <property type="protein sequence ID" value="MXO02245.1"/>
    <property type="molecule type" value="Genomic_DNA"/>
</dbReference>
<dbReference type="AlphaFoldDB" id="A0A6N8TIJ1"/>
<gene>
    <name evidence="1" type="ORF">GR156_18150</name>
</gene>
<name>A0A6N8TIJ1_SHIZO</name>
<sequence length="81" mass="9442">MPVVFRYENLTFFFYSNEGDPREPVHIHVRAGGAIAKVWLEPLIGVAESRGFNSRELSAILRLVAERRHLIEKTWHEYFGN</sequence>
<dbReference type="RefSeq" id="WP_160787540.1">
    <property type="nucleotide sequence ID" value="NZ_CP086610.1"/>
</dbReference>
<dbReference type="Proteomes" id="UP000440304">
    <property type="component" value="Unassembled WGS sequence"/>
</dbReference>
<evidence type="ECO:0000313" key="2">
    <source>
        <dbReference type="Proteomes" id="UP000440304"/>
    </source>
</evidence>
<evidence type="ECO:0000313" key="1">
    <source>
        <dbReference type="EMBL" id="MXO02245.1"/>
    </source>
</evidence>
<comment type="caution">
    <text evidence="1">The sequence shown here is derived from an EMBL/GenBank/DDBJ whole genome shotgun (WGS) entry which is preliminary data.</text>
</comment>
<dbReference type="Pfam" id="PF13711">
    <property type="entry name" value="DUF4160"/>
    <property type="match status" value="1"/>
</dbReference>
<reference evidence="1 2" key="1">
    <citation type="submission" date="2019-12" db="EMBL/GenBank/DDBJ databases">
        <title>Shinella granuli gen. nov., sp. nov., and proposal of the reclassification of Zoogloea ramigera ATCC 19623 as Shinella zoogloeoides sp. nov.</title>
        <authorList>
            <person name="Gao J."/>
        </authorList>
    </citation>
    <scope>NUCLEOTIDE SEQUENCE [LARGE SCALE GENOMIC DNA]</scope>
    <source>
        <strain evidence="1 2">DSM 287</strain>
    </source>
</reference>
<dbReference type="OrthoDB" id="122670at2"/>
<organism evidence="1 2">
    <name type="scientific">Shinella zoogloeoides</name>
    <name type="common">Crabtreella saccharophila</name>
    <dbReference type="NCBI Taxonomy" id="352475"/>
    <lineage>
        <taxon>Bacteria</taxon>
        <taxon>Pseudomonadati</taxon>
        <taxon>Pseudomonadota</taxon>
        <taxon>Alphaproteobacteria</taxon>
        <taxon>Hyphomicrobiales</taxon>
        <taxon>Rhizobiaceae</taxon>
        <taxon>Shinella</taxon>
    </lineage>
</organism>
<protein>
    <submittedName>
        <fullName evidence="1">DUF4160 domain-containing protein</fullName>
    </submittedName>
</protein>
<accession>A0A6N8TIJ1</accession>